<accession>A0AC61QV77</accession>
<evidence type="ECO:0000313" key="2">
    <source>
        <dbReference type="Proteomes" id="UP000307720"/>
    </source>
</evidence>
<reference evidence="1" key="1">
    <citation type="submission" date="2019-04" db="EMBL/GenBank/DDBJ databases">
        <title>Microbes associate with the intestines of laboratory mice.</title>
        <authorList>
            <person name="Navarre W."/>
            <person name="Wong E."/>
            <person name="Huang K."/>
            <person name="Tropini C."/>
            <person name="Ng K."/>
            <person name="Yu B."/>
        </authorList>
    </citation>
    <scope>NUCLEOTIDE SEQUENCE</scope>
    <source>
        <strain evidence="1">NM72_1-8</strain>
    </source>
</reference>
<keyword evidence="2" id="KW-1185">Reference proteome</keyword>
<protein>
    <submittedName>
        <fullName evidence="1">Uncharacterized protein</fullName>
    </submittedName>
</protein>
<dbReference type="Proteomes" id="UP000307720">
    <property type="component" value="Unassembled WGS sequence"/>
</dbReference>
<name>A0AC61QV77_9FIRM</name>
<comment type="caution">
    <text evidence="1">The sequence shown here is derived from an EMBL/GenBank/DDBJ whole genome shotgun (WGS) entry which is preliminary data.</text>
</comment>
<dbReference type="EMBL" id="SRZB01000069">
    <property type="protein sequence ID" value="TGX96321.1"/>
    <property type="molecule type" value="Genomic_DNA"/>
</dbReference>
<organism evidence="1 2">
    <name type="scientific">Hominisplanchenecus murintestinalis</name>
    <dbReference type="NCBI Taxonomy" id="2941517"/>
    <lineage>
        <taxon>Bacteria</taxon>
        <taxon>Bacillati</taxon>
        <taxon>Bacillota</taxon>
        <taxon>Clostridia</taxon>
        <taxon>Lachnospirales</taxon>
        <taxon>Lachnospiraceae</taxon>
        <taxon>Hominisplanchenecus</taxon>
    </lineage>
</organism>
<proteinExistence type="predicted"/>
<sequence length="289" mass="31917">MAIELAEEYLPYVDEQFSTESKKALVTNQDFSWAGAHTVKIYKVSTGTMNDYGRKGAVGENWSRYGNVQSLDATTQIMTLRNDRSFTFAIDALDAEETAGNLEAATALARQIRQVVIPEVDTYTFNQMCINAGNKPAAAALTKDNIYLEIIEANKVLDDAEVPETERQLIVTPDVYHLMKQCKDIVLETDIGADMRLRGVIGNLDGLSVMRVPASRLPKDFGFMVAHPCATVAPTKLEDYKIHQDPPGISGELVEGRIVYDAFVLENKAKAIYYQAQSAIQTPTEPTGK</sequence>
<gene>
    <name evidence="1" type="ORF">E5357_16570</name>
</gene>
<evidence type="ECO:0000313" key="1">
    <source>
        <dbReference type="EMBL" id="TGX96321.1"/>
    </source>
</evidence>